<sequence length="177" mass="20425">ATARIGVDVEDGDGTSADEEEEEEVMAGTALTADGDVIDTRGMFGDRNRRFLSMEPYTEAAAPVTSVPPPNSRYSYWLWEVKQRALQRFRAQNFRRFKRALDSKKYDKLCRDLLQLSPAKCTHEGDYLHQQYLRYIDRGSPDGRARREALRLKRMTYEFMVSVATPVYDKRESVKVT</sequence>
<dbReference type="EMBL" id="OB673473">
    <property type="protein sequence ID" value="CAD7235571.1"/>
    <property type="molecule type" value="Genomic_DNA"/>
</dbReference>
<reference evidence="2" key="1">
    <citation type="submission" date="2020-11" db="EMBL/GenBank/DDBJ databases">
        <authorList>
            <person name="Tran Van P."/>
        </authorList>
    </citation>
    <scope>NUCLEOTIDE SEQUENCE</scope>
</reference>
<name>A0A7R8WPN0_9CRUS</name>
<feature type="non-terminal residue" evidence="2">
    <location>
        <position position="1"/>
    </location>
</feature>
<dbReference type="AlphaFoldDB" id="A0A7R8WPN0"/>
<feature type="compositionally biased region" description="Acidic residues" evidence="1">
    <location>
        <begin position="8"/>
        <end position="21"/>
    </location>
</feature>
<gene>
    <name evidence="2" type="ORF">CTOB1V02_LOCUS13386</name>
</gene>
<feature type="region of interest" description="Disordered" evidence="1">
    <location>
        <begin position="1"/>
        <end position="21"/>
    </location>
</feature>
<protein>
    <submittedName>
        <fullName evidence="2">Uncharacterized protein</fullName>
    </submittedName>
</protein>
<proteinExistence type="predicted"/>
<accession>A0A7R8WPN0</accession>
<organism evidence="2">
    <name type="scientific">Cyprideis torosa</name>
    <dbReference type="NCBI Taxonomy" id="163714"/>
    <lineage>
        <taxon>Eukaryota</taxon>
        <taxon>Metazoa</taxon>
        <taxon>Ecdysozoa</taxon>
        <taxon>Arthropoda</taxon>
        <taxon>Crustacea</taxon>
        <taxon>Oligostraca</taxon>
        <taxon>Ostracoda</taxon>
        <taxon>Podocopa</taxon>
        <taxon>Podocopida</taxon>
        <taxon>Cytherocopina</taxon>
        <taxon>Cytheroidea</taxon>
        <taxon>Cytherideidae</taxon>
        <taxon>Cyprideis</taxon>
    </lineage>
</organism>
<evidence type="ECO:0000256" key="1">
    <source>
        <dbReference type="SAM" id="MobiDB-lite"/>
    </source>
</evidence>
<evidence type="ECO:0000313" key="2">
    <source>
        <dbReference type="EMBL" id="CAD7235571.1"/>
    </source>
</evidence>